<accession>A0A7X2XHC1</accession>
<name>A0A7X2XHC1_9FIRM</name>
<dbReference type="EMBL" id="WNBM01000010">
    <property type="protein sequence ID" value="MTT76687.1"/>
    <property type="molecule type" value="Genomic_DNA"/>
</dbReference>
<comment type="caution">
    <text evidence="2">The sequence shown here is derived from an EMBL/GenBank/DDBJ whole genome shotgun (WGS) entry which is preliminary data.</text>
</comment>
<keyword evidence="1" id="KW-0812">Transmembrane</keyword>
<dbReference type="EMBL" id="WNBW01000013">
    <property type="protein sequence ID" value="MTU04876.1"/>
    <property type="molecule type" value="Genomic_DNA"/>
</dbReference>
<feature type="transmembrane region" description="Helical" evidence="1">
    <location>
        <begin position="12"/>
        <end position="30"/>
    </location>
</feature>
<dbReference type="RefSeq" id="WP_155164327.1">
    <property type="nucleotide sequence ID" value="NZ_WNBG01000013.1"/>
</dbReference>
<gene>
    <name evidence="2" type="ORF">GMD11_10495</name>
    <name evidence="3" type="ORF">GMD18_10800</name>
</gene>
<organism evidence="2 5">
    <name type="scientific">Phascolarctobacterium faecium</name>
    <dbReference type="NCBI Taxonomy" id="33025"/>
    <lineage>
        <taxon>Bacteria</taxon>
        <taxon>Bacillati</taxon>
        <taxon>Bacillota</taxon>
        <taxon>Negativicutes</taxon>
        <taxon>Acidaminococcales</taxon>
        <taxon>Acidaminococcaceae</taxon>
        <taxon>Phascolarctobacterium</taxon>
    </lineage>
</organism>
<keyword evidence="1" id="KW-1133">Transmembrane helix</keyword>
<reference evidence="4 5" key="1">
    <citation type="journal article" date="2019" name="Nat. Med.">
        <title>A library of human gut bacterial isolates paired with longitudinal multiomics data enables mechanistic microbiome research.</title>
        <authorList>
            <person name="Poyet M."/>
            <person name="Groussin M."/>
            <person name="Gibbons S.M."/>
            <person name="Avila-Pacheco J."/>
            <person name="Jiang X."/>
            <person name="Kearney S.M."/>
            <person name="Perrotta A.R."/>
            <person name="Berdy B."/>
            <person name="Zhao S."/>
            <person name="Lieberman T.D."/>
            <person name="Swanson P.K."/>
            <person name="Smith M."/>
            <person name="Roesemann S."/>
            <person name="Alexander J.E."/>
            <person name="Rich S.A."/>
            <person name="Livny J."/>
            <person name="Vlamakis H."/>
            <person name="Clish C."/>
            <person name="Bullock K."/>
            <person name="Deik A."/>
            <person name="Scott J."/>
            <person name="Pierce K.A."/>
            <person name="Xavier R.J."/>
            <person name="Alm E.J."/>
        </authorList>
    </citation>
    <scope>NUCLEOTIDE SEQUENCE [LARGE SCALE GENOMIC DNA]</scope>
    <source>
        <strain evidence="2 5">BIOML-A13</strain>
        <strain evidence="3 4">BIOML-A3</strain>
    </source>
</reference>
<evidence type="ECO:0000256" key="1">
    <source>
        <dbReference type="SAM" id="Phobius"/>
    </source>
</evidence>
<evidence type="ECO:0000313" key="5">
    <source>
        <dbReference type="Proteomes" id="UP000484547"/>
    </source>
</evidence>
<evidence type="ECO:0000313" key="2">
    <source>
        <dbReference type="EMBL" id="MTT76687.1"/>
    </source>
</evidence>
<protein>
    <submittedName>
        <fullName evidence="2">Uncharacterized protein</fullName>
    </submittedName>
</protein>
<sequence>MNEEKQIRYSKYLVISFALIAVLIIFFKLFCGGTSGNNNDVQGTVQRIADDNKQTGKSVDRAIEHVGTAADELERAEEANRRAAFILSEDKERANACAGIIVELQKNNSRAKQILTDVELSNKTRKVQK</sequence>
<keyword evidence="1" id="KW-0472">Membrane</keyword>
<evidence type="ECO:0000313" key="3">
    <source>
        <dbReference type="EMBL" id="MTU04876.1"/>
    </source>
</evidence>
<keyword evidence="4" id="KW-1185">Reference proteome</keyword>
<dbReference type="Proteomes" id="UP000443070">
    <property type="component" value="Unassembled WGS sequence"/>
</dbReference>
<proteinExistence type="predicted"/>
<evidence type="ECO:0000313" key="4">
    <source>
        <dbReference type="Proteomes" id="UP000443070"/>
    </source>
</evidence>
<dbReference type="Proteomes" id="UP000484547">
    <property type="component" value="Unassembled WGS sequence"/>
</dbReference>
<dbReference type="AlphaFoldDB" id="A0A7X2XHC1"/>